<dbReference type="AlphaFoldDB" id="A0A2A8CUK4"/>
<keyword evidence="2" id="KW-1185">Reference proteome</keyword>
<evidence type="ECO:0000313" key="2">
    <source>
        <dbReference type="Proteomes" id="UP000220102"/>
    </source>
</evidence>
<reference evidence="1 2" key="1">
    <citation type="submission" date="2017-10" db="EMBL/GenBank/DDBJ databases">
        <title>Draft genome of Longibacter Salinarum.</title>
        <authorList>
            <person name="Goh K.M."/>
            <person name="Shamsir M.S."/>
            <person name="Lim S.W."/>
        </authorList>
    </citation>
    <scope>NUCLEOTIDE SEQUENCE [LARGE SCALE GENOMIC DNA]</scope>
    <source>
        <strain evidence="1 2">KCTC 52045</strain>
    </source>
</reference>
<comment type="caution">
    <text evidence="1">The sequence shown here is derived from an EMBL/GenBank/DDBJ whole genome shotgun (WGS) entry which is preliminary data.</text>
</comment>
<dbReference type="OrthoDB" id="9781481at2"/>
<protein>
    <submittedName>
        <fullName evidence="1">Uncharacterized protein</fullName>
    </submittedName>
</protein>
<gene>
    <name evidence="1" type="ORF">CRI94_15475</name>
</gene>
<accession>A0A2A8CUK4</accession>
<dbReference type="RefSeq" id="WP_098077968.1">
    <property type="nucleotide sequence ID" value="NZ_PDEQ01000009.1"/>
</dbReference>
<organism evidence="1 2">
    <name type="scientific">Longibacter salinarum</name>
    <dbReference type="NCBI Taxonomy" id="1850348"/>
    <lineage>
        <taxon>Bacteria</taxon>
        <taxon>Pseudomonadati</taxon>
        <taxon>Rhodothermota</taxon>
        <taxon>Rhodothermia</taxon>
        <taxon>Rhodothermales</taxon>
        <taxon>Salisaetaceae</taxon>
        <taxon>Longibacter</taxon>
    </lineage>
</organism>
<dbReference type="EMBL" id="PDEQ01000009">
    <property type="protein sequence ID" value="PEN11434.1"/>
    <property type="molecule type" value="Genomic_DNA"/>
</dbReference>
<name>A0A2A8CUK4_9BACT</name>
<evidence type="ECO:0000313" key="1">
    <source>
        <dbReference type="EMBL" id="PEN11434.1"/>
    </source>
</evidence>
<dbReference type="Proteomes" id="UP000220102">
    <property type="component" value="Unassembled WGS sequence"/>
</dbReference>
<sequence>MTTNHNYWLVGANWSGDDKSDAFYRRGYWEVGYSDEQKPAFAAKRDQMKAGDRVAVKAMRGRGASTITIKALGVVKEVHDGKVYIDWLLTDLNREVESKGCFQTIHGPYGTKREPEWVKEVFHI</sequence>
<proteinExistence type="predicted"/>